<dbReference type="InterPro" id="IPR056142">
    <property type="entry name" value="DUF7725"/>
</dbReference>
<dbReference type="Proteomes" id="UP000694861">
    <property type="component" value="Linkage group LG5"/>
</dbReference>
<dbReference type="Pfam" id="PF24851">
    <property type="entry name" value="DUF7725"/>
    <property type="match status" value="1"/>
</dbReference>
<accession>A0ABM0P5I7</accession>
<feature type="compositionally biased region" description="Basic and acidic residues" evidence="2">
    <location>
        <begin position="19"/>
        <end position="31"/>
    </location>
</feature>
<evidence type="ECO:0000256" key="2">
    <source>
        <dbReference type="SAM" id="MobiDB-lite"/>
    </source>
</evidence>
<dbReference type="GeneID" id="103333581"/>
<dbReference type="PANTHER" id="PTHR35766:SF1">
    <property type="entry name" value="OS08G0543600 PROTEIN"/>
    <property type="match status" value="1"/>
</dbReference>
<feature type="coiled-coil region" evidence="1">
    <location>
        <begin position="76"/>
        <end position="162"/>
    </location>
</feature>
<reference evidence="4" key="1">
    <citation type="journal article" date="2012" name="Nat. Commun.">
        <title>The genome of Prunus mume.</title>
        <authorList>
            <person name="Zhang Q."/>
            <person name="Chen W."/>
            <person name="Sun L."/>
            <person name="Zhao F."/>
            <person name="Huang B."/>
            <person name="Yang W."/>
            <person name="Tao Y."/>
            <person name="Wang J."/>
            <person name="Yuan Z."/>
            <person name="Fan G."/>
            <person name="Xing Z."/>
            <person name="Han C."/>
            <person name="Pan H."/>
            <person name="Zhong X."/>
            <person name="Shi W."/>
            <person name="Liang X."/>
            <person name="Du D."/>
            <person name="Sun F."/>
            <person name="Xu Z."/>
            <person name="Hao R."/>
            <person name="Lv T."/>
            <person name="Lv Y."/>
            <person name="Zheng Z."/>
            <person name="Sun M."/>
            <person name="Luo L."/>
            <person name="Cai M."/>
            <person name="Gao Y."/>
            <person name="Wang J."/>
            <person name="Yin Y."/>
            <person name="Xu X."/>
            <person name="Cheng T."/>
            <person name="Wang J."/>
        </authorList>
    </citation>
    <scope>NUCLEOTIDE SEQUENCE [LARGE SCALE GENOMIC DNA]</scope>
</reference>
<organism evidence="4 5">
    <name type="scientific">Prunus mume</name>
    <name type="common">Japanese apricot</name>
    <name type="synonym">Armeniaca mume</name>
    <dbReference type="NCBI Taxonomy" id="102107"/>
    <lineage>
        <taxon>Eukaryota</taxon>
        <taxon>Viridiplantae</taxon>
        <taxon>Streptophyta</taxon>
        <taxon>Embryophyta</taxon>
        <taxon>Tracheophyta</taxon>
        <taxon>Spermatophyta</taxon>
        <taxon>Magnoliopsida</taxon>
        <taxon>eudicotyledons</taxon>
        <taxon>Gunneridae</taxon>
        <taxon>Pentapetalae</taxon>
        <taxon>rosids</taxon>
        <taxon>fabids</taxon>
        <taxon>Rosales</taxon>
        <taxon>Rosaceae</taxon>
        <taxon>Amygdaloideae</taxon>
        <taxon>Amygdaleae</taxon>
        <taxon>Prunus</taxon>
    </lineage>
</organism>
<proteinExistence type="predicted"/>
<feature type="coiled-coil region" evidence="1">
    <location>
        <begin position="193"/>
        <end position="227"/>
    </location>
</feature>
<feature type="region of interest" description="Disordered" evidence="2">
    <location>
        <begin position="817"/>
        <end position="856"/>
    </location>
</feature>
<keyword evidence="4" id="KW-1185">Reference proteome</keyword>
<sequence>MEATAAARGSSMPMPPPPTRKEWRAVSDHHSARNLGDEELERSKLGQSDERTIYEQGREPVDVDFCSITIDGTLDQDLLQQRIDDVSRQREELQHMEIELKAQMIATSEIIDLQNNFDAQIKDHANAASKLQEQLHEREQTIHDLERKMEEKDRELHAIKLDNEVAWAKEDLLREQNKELANFREHDHSEAERAQHIQQIHDLQEHIQEKDRQLIELREQHRLAQETILYKDEQLREAQAWITRVQEMDALQSTTIQAELRERTEQYNQLWLGCQRQFAEMERLHMHSIQQLQLELADARERSGTYTDESRIAQSNSKDASQFGQNNGNQLDMNTSSGNTGAIPNGNSDDVQSFPSTGNASTQIDHVAGVPISPSSLLGMPSYLPPGQVTALHPFLMHQQGVPHSMPPHVPQSHVGHFHSVPAMSSHQQWQNQQAPSEGLQISTQNELPSSQNDQSIIRSDAKYNYETSVNGQSRHQDYLDVQINQGAESDPVISSSSGESQVLQSIDRGFLVSSQPEQSLQQISSQFHNSLRLDSLEQNSETKASEQNVQTLTGHGLEGQVLTTEQPISTTNLSKPDTSIPSVNLMETTINNTAGTVLPELFASTGHTNAPAVGKTSETALLDERSLLACMVRTIPAGGRIRISSTLPNRLGKMLAPLHWHDYKRKYGKLDDFVASHRELFVIEGDYIQLREGAQEMIAATAAAAKVAAAALASSPYSSSLPSVAVTPVAQTHRSRKISSLDSQNVVISTANTTDNHLQSVKQNHQLNGVSFGVAGGLSNVKILSKSKESWELNGPETKSSQSSVLLNGGNGAILDRSSASSTQSSGLTNGRLGSNLVGKQHGRMSNAAAFTSRR</sequence>
<feature type="region of interest" description="Disordered" evidence="2">
    <location>
        <begin position="1"/>
        <end position="50"/>
    </location>
</feature>
<keyword evidence="1" id="KW-0175">Coiled coil</keyword>
<gene>
    <name evidence="5" type="primary">LOC103333581</name>
</gene>
<reference evidence="5" key="2">
    <citation type="submission" date="2025-08" db="UniProtKB">
        <authorList>
            <consortium name="RefSeq"/>
        </authorList>
    </citation>
    <scope>IDENTIFICATION</scope>
</reference>
<feature type="region of interest" description="Disordered" evidence="2">
    <location>
        <begin position="305"/>
        <end position="362"/>
    </location>
</feature>
<feature type="compositionally biased region" description="Polar residues" evidence="2">
    <location>
        <begin position="312"/>
        <end position="362"/>
    </location>
</feature>
<evidence type="ECO:0000313" key="5">
    <source>
        <dbReference type="RefSeq" id="XP_008234669.1"/>
    </source>
</evidence>
<dbReference type="RefSeq" id="XP_008234669.1">
    <property type="nucleotide sequence ID" value="XM_008236447.2"/>
</dbReference>
<feature type="domain" description="DUF7725" evidence="3">
    <location>
        <begin position="622"/>
        <end position="692"/>
    </location>
</feature>
<evidence type="ECO:0000256" key="1">
    <source>
        <dbReference type="SAM" id="Coils"/>
    </source>
</evidence>
<dbReference type="PANTHER" id="PTHR35766">
    <property type="entry name" value="OS08G0543600 PROTEIN"/>
    <property type="match status" value="1"/>
</dbReference>
<evidence type="ECO:0000259" key="3">
    <source>
        <dbReference type="Pfam" id="PF24851"/>
    </source>
</evidence>
<feature type="compositionally biased region" description="Basic and acidic residues" evidence="2">
    <location>
        <begin position="41"/>
        <end position="50"/>
    </location>
</feature>
<protein>
    <submittedName>
        <fullName evidence="5">Uncharacterized protein LOC103333581 isoform X7</fullName>
    </submittedName>
</protein>
<evidence type="ECO:0000313" key="4">
    <source>
        <dbReference type="Proteomes" id="UP000694861"/>
    </source>
</evidence>
<name>A0ABM0P5I7_PRUMU</name>